<dbReference type="RefSeq" id="XP_040748180.1">
    <property type="nucleotide sequence ID" value="XM_040886364.1"/>
</dbReference>
<dbReference type="AlphaFoldDB" id="A0A1Y1WN39"/>
<evidence type="ECO:0000313" key="1">
    <source>
        <dbReference type="EMBL" id="ORX74969.1"/>
    </source>
</evidence>
<organism evidence="1 2">
    <name type="scientific">Linderina pennispora</name>
    <dbReference type="NCBI Taxonomy" id="61395"/>
    <lineage>
        <taxon>Eukaryota</taxon>
        <taxon>Fungi</taxon>
        <taxon>Fungi incertae sedis</taxon>
        <taxon>Zoopagomycota</taxon>
        <taxon>Kickxellomycotina</taxon>
        <taxon>Kickxellomycetes</taxon>
        <taxon>Kickxellales</taxon>
        <taxon>Kickxellaceae</taxon>
        <taxon>Linderina</taxon>
    </lineage>
</organism>
<evidence type="ECO:0000313" key="2">
    <source>
        <dbReference type="Proteomes" id="UP000193922"/>
    </source>
</evidence>
<reference evidence="1 2" key="1">
    <citation type="submission" date="2016-07" db="EMBL/GenBank/DDBJ databases">
        <title>Pervasive Adenine N6-methylation of Active Genes in Fungi.</title>
        <authorList>
            <consortium name="DOE Joint Genome Institute"/>
            <person name="Mondo S.J."/>
            <person name="Dannebaum R.O."/>
            <person name="Kuo R.C."/>
            <person name="Labutti K."/>
            <person name="Haridas S."/>
            <person name="Kuo A."/>
            <person name="Salamov A."/>
            <person name="Ahrendt S.R."/>
            <person name="Lipzen A."/>
            <person name="Sullivan W."/>
            <person name="Andreopoulos W.B."/>
            <person name="Clum A."/>
            <person name="Lindquist E."/>
            <person name="Daum C."/>
            <person name="Ramamoorthy G.K."/>
            <person name="Gryganskyi A."/>
            <person name="Culley D."/>
            <person name="Magnuson J.K."/>
            <person name="James T.Y."/>
            <person name="O'Malley M.A."/>
            <person name="Stajich J.E."/>
            <person name="Spatafora J.W."/>
            <person name="Visel A."/>
            <person name="Grigoriev I.V."/>
        </authorList>
    </citation>
    <scope>NUCLEOTIDE SEQUENCE [LARGE SCALE GENOMIC DNA]</scope>
    <source>
        <strain evidence="1 2">ATCC 12442</strain>
    </source>
</reference>
<comment type="caution">
    <text evidence="1">The sequence shown here is derived from an EMBL/GenBank/DDBJ whole genome shotgun (WGS) entry which is preliminary data.</text>
</comment>
<name>A0A1Y1WN39_9FUNG</name>
<proteinExistence type="predicted"/>
<dbReference type="GeneID" id="63803012"/>
<accession>A0A1Y1WN39</accession>
<protein>
    <submittedName>
        <fullName evidence="1">Uncharacterized protein</fullName>
    </submittedName>
</protein>
<dbReference type="EMBL" id="MCFD01000001">
    <property type="protein sequence ID" value="ORX74969.1"/>
    <property type="molecule type" value="Genomic_DNA"/>
</dbReference>
<dbReference type="Proteomes" id="UP000193922">
    <property type="component" value="Unassembled WGS sequence"/>
</dbReference>
<gene>
    <name evidence="1" type="ORF">DL89DRAFT_264768</name>
</gene>
<sequence>MELPDIECRSNIPIAISQLLPTTFDWSVPLVVSTARVFELPTELCNSLLQFKCHISYYCISTTGVASGRSLLLTLDMMPATSVVLPSKSISTELRIKFGHFTYAL</sequence>
<keyword evidence="2" id="KW-1185">Reference proteome</keyword>